<dbReference type="STRING" id="270498.CHK_1717"/>
<dbReference type="GO" id="GO:0005886">
    <property type="term" value="C:plasma membrane"/>
    <property type="evidence" value="ECO:0007669"/>
    <property type="project" value="TreeGrafter"/>
</dbReference>
<keyword evidence="1" id="KW-0812">Transmembrane</keyword>
<name>A0A0M2NIJ4_9FIRM</name>
<evidence type="ECO:0000313" key="2">
    <source>
        <dbReference type="EMBL" id="KKI50791.1"/>
    </source>
</evidence>
<feature type="transmembrane region" description="Helical" evidence="1">
    <location>
        <begin position="52"/>
        <end position="74"/>
    </location>
</feature>
<proteinExistence type="predicted"/>
<dbReference type="Pfam" id="PF03729">
    <property type="entry name" value="DUF308"/>
    <property type="match status" value="2"/>
</dbReference>
<feature type="transmembrane region" description="Helical" evidence="1">
    <location>
        <begin position="114"/>
        <end position="136"/>
    </location>
</feature>
<evidence type="ECO:0000313" key="3">
    <source>
        <dbReference type="Proteomes" id="UP000034076"/>
    </source>
</evidence>
<evidence type="ECO:0000256" key="1">
    <source>
        <dbReference type="SAM" id="Phobius"/>
    </source>
</evidence>
<dbReference type="PANTHER" id="PTHR34989:SF1">
    <property type="entry name" value="PROTEIN HDED"/>
    <property type="match status" value="1"/>
</dbReference>
<dbReference type="EMBL" id="LAYJ01000101">
    <property type="protein sequence ID" value="KKI50791.1"/>
    <property type="molecule type" value="Genomic_DNA"/>
</dbReference>
<keyword evidence="3" id="KW-1185">Reference proteome</keyword>
<reference evidence="2 3" key="1">
    <citation type="submission" date="2015-04" db="EMBL/GenBank/DDBJ databases">
        <title>Draft genome sequence of bacteremic isolate Catabacter hongkongensis type strain HKU16T.</title>
        <authorList>
            <person name="Lau S.K."/>
            <person name="Teng J.L."/>
            <person name="Huang Y."/>
            <person name="Curreem S.O."/>
            <person name="Tsui S.K."/>
            <person name="Woo P.C."/>
        </authorList>
    </citation>
    <scope>NUCLEOTIDE SEQUENCE [LARGE SCALE GENOMIC DNA]</scope>
    <source>
        <strain evidence="2 3">HKU16</strain>
    </source>
</reference>
<feature type="transmembrane region" description="Helical" evidence="1">
    <location>
        <begin position="86"/>
        <end position="108"/>
    </location>
</feature>
<evidence type="ECO:0008006" key="4">
    <source>
        <dbReference type="Google" id="ProtNLM"/>
    </source>
</evidence>
<dbReference type="OrthoDB" id="2086153at2"/>
<protein>
    <recommendedName>
        <fullName evidence="4">DUF308 domain-containing protein</fullName>
    </recommendedName>
</protein>
<dbReference type="InterPro" id="IPR052712">
    <property type="entry name" value="Acid_resist_chaperone_HdeD"/>
</dbReference>
<dbReference type="InterPro" id="IPR005325">
    <property type="entry name" value="DUF308_memb"/>
</dbReference>
<gene>
    <name evidence="2" type="ORF">CHK_1717</name>
</gene>
<sequence>MDNENLIPKFELEPEELTERKIRQHKIAGCIVAACMIILGIMMVVIPQGGSFAVNYGLSIGVLIMGLYEMIAFFRTAPPYRNDMALASGIIMILMGAVILVLSVGNMASQDMMLGLFTVALGFITIYRGIMQLFSCSRFKRLDEKDTAWLQLSGILNIVLGVLVVILPFTGLLLTSVVLGIYLAVAGVALLTEAVSGKVARKR</sequence>
<dbReference type="RefSeq" id="WP_046443584.1">
    <property type="nucleotide sequence ID" value="NZ_CAUERS010000015.1"/>
</dbReference>
<organism evidence="2 3">
    <name type="scientific">Christensenella hongkongensis</name>
    <dbReference type="NCBI Taxonomy" id="270498"/>
    <lineage>
        <taxon>Bacteria</taxon>
        <taxon>Bacillati</taxon>
        <taxon>Bacillota</taxon>
        <taxon>Clostridia</taxon>
        <taxon>Christensenellales</taxon>
        <taxon>Christensenellaceae</taxon>
        <taxon>Christensenella</taxon>
    </lineage>
</organism>
<keyword evidence="1" id="KW-1133">Transmembrane helix</keyword>
<feature type="transmembrane region" description="Helical" evidence="1">
    <location>
        <begin position="148"/>
        <end position="167"/>
    </location>
</feature>
<dbReference type="Proteomes" id="UP000034076">
    <property type="component" value="Unassembled WGS sequence"/>
</dbReference>
<keyword evidence="1" id="KW-0472">Membrane</keyword>
<dbReference type="PANTHER" id="PTHR34989">
    <property type="entry name" value="PROTEIN HDED"/>
    <property type="match status" value="1"/>
</dbReference>
<dbReference type="AlphaFoldDB" id="A0A0M2NIJ4"/>
<comment type="caution">
    <text evidence="2">The sequence shown here is derived from an EMBL/GenBank/DDBJ whole genome shotgun (WGS) entry which is preliminary data.</text>
</comment>
<feature type="transmembrane region" description="Helical" evidence="1">
    <location>
        <begin position="27"/>
        <end position="46"/>
    </location>
</feature>
<accession>A0A0M2NIJ4</accession>
<feature type="transmembrane region" description="Helical" evidence="1">
    <location>
        <begin position="173"/>
        <end position="195"/>
    </location>
</feature>